<proteinExistence type="predicted"/>
<protein>
    <submittedName>
        <fullName evidence="1">Uncharacterized protein</fullName>
    </submittedName>
</protein>
<organism evidence="1 2">
    <name type="scientific">Lupinus albus</name>
    <name type="common">White lupine</name>
    <name type="synonym">Lupinus termis</name>
    <dbReference type="NCBI Taxonomy" id="3870"/>
    <lineage>
        <taxon>Eukaryota</taxon>
        <taxon>Viridiplantae</taxon>
        <taxon>Streptophyta</taxon>
        <taxon>Embryophyta</taxon>
        <taxon>Tracheophyta</taxon>
        <taxon>Spermatophyta</taxon>
        <taxon>Magnoliopsida</taxon>
        <taxon>eudicotyledons</taxon>
        <taxon>Gunneridae</taxon>
        <taxon>Pentapetalae</taxon>
        <taxon>rosids</taxon>
        <taxon>fabids</taxon>
        <taxon>Fabales</taxon>
        <taxon>Fabaceae</taxon>
        <taxon>Papilionoideae</taxon>
        <taxon>50 kb inversion clade</taxon>
        <taxon>genistoids sensu lato</taxon>
        <taxon>core genistoids</taxon>
        <taxon>Genisteae</taxon>
        <taxon>Lupinus</taxon>
    </lineage>
</organism>
<dbReference type="AlphaFoldDB" id="A0A6A4PS57"/>
<evidence type="ECO:0000313" key="2">
    <source>
        <dbReference type="Proteomes" id="UP000447434"/>
    </source>
</evidence>
<keyword evidence="2" id="KW-1185">Reference proteome</keyword>
<sequence>MHQRLLEPHNIPILLKEIGLTIRARSFEGFHTQNQISHFLHSNYGRQSINTSVRQSRSSNMTIV</sequence>
<evidence type="ECO:0000313" key="1">
    <source>
        <dbReference type="EMBL" id="KAE9604373.1"/>
    </source>
</evidence>
<reference evidence="2" key="1">
    <citation type="journal article" date="2020" name="Nat. Commun.">
        <title>Genome sequence of the cluster root forming white lupin.</title>
        <authorList>
            <person name="Hufnagel B."/>
            <person name="Marques A."/>
            <person name="Soriano A."/>
            <person name="Marques L."/>
            <person name="Divol F."/>
            <person name="Doumas P."/>
            <person name="Sallet E."/>
            <person name="Mancinotti D."/>
            <person name="Carrere S."/>
            <person name="Marande W."/>
            <person name="Arribat S."/>
            <person name="Keller J."/>
            <person name="Huneau C."/>
            <person name="Blein T."/>
            <person name="Aime D."/>
            <person name="Laguerre M."/>
            <person name="Taylor J."/>
            <person name="Schubert V."/>
            <person name="Nelson M."/>
            <person name="Geu-Flores F."/>
            <person name="Crespi M."/>
            <person name="Gallardo-Guerrero K."/>
            <person name="Delaux P.-M."/>
            <person name="Salse J."/>
            <person name="Berges H."/>
            <person name="Guyot R."/>
            <person name="Gouzy J."/>
            <person name="Peret B."/>
        </authorList>
    </citation>
    <scope>NUCLEOTIDE SEQUENCE [LARGE SCALE GENOMIC DNA]</scope>
    <source>
        <strain evidence="2">cv. Amiga</strain>
    </source>
</reference>
<comment type="caution">
    <text evidence="1">The sequence shown here is derived from an EMBL/GenBank/DDBJ whole genome shotgun (WGS) entry which is preliminary data.</text>
</comment>
<accession>A0A6A4PS57</accession>
<dbReference type="EMBL" id="WOCE01000011">
    <property type="protein sequence ID" value="KAE9604373.1"/>
    <property type="molecule type" value="Genomic_DNA"/>
</dbReference>
<name>A0A6A4PS57_LUPAL</name>
<dbReference type="Proteomes" id="UP000447434">
    <property type="component" value="Chromosome 11"/>
</dbReference>
<gene>
    <name evidence="1" type="ORF">Lalb_Chr11g0071021</name>
</gene>